<protein>
    <submittedName>
        <fullName evidence="1">Uncharacterized protein</fullName>
    </submittedName>
</protein>
<organism evidence="1 2">
    <name type="scientific">Suillus luteus UH-Slu-Lm8-n1</name>
    <dbReference type="NCBI Taxonomy" id="930992"/>
    <lineage>
        <taxon>Eukaryota</taxon>
        <taxon>Fungi</taxon>
        <taxon>Dikarya</taxon>
        <taxon>Basidiomycota</taxon>
        <taxon>Agaricomycotina</taxon>
        <taxon>Agaricomycetes</taxon>
        <taxon>Agaricomycetidae</taxon>
        <taxon>Boletales</taxon>
        <taxon>Suillineae</taxon>
        <taxon>Suillaceae</taxon>
        <taxon>Suillus</taxon>
    </lineage>
</organism>
<dbReference type="HOGENOM" id="CLU_1908087_0_0_1"/>
<keyword evidence="2" id="KW-1185">Reference proteome</keyword>
<reference evidence="1 2" key="1">
    <citation type="submission" date="2014-04" db="EMBL/GenBank/DDBJ databases">
        <authorList>
            <consortium name="DOE Joint Genome Institute"/>
            <person name="Kuo A."/>
            <person name="Ruytinx J."/>
            <person name="Rineau F."/>
            <person name="Colpaert J."/>
            <person name="Kohler A."/>
            <person name="Nagy L.G."/>
            <person name="Floudas D."/>
            <person name="Copeland A."/>
            <person name="Barry K.W."/>
            <person name="Cichocki N."/>
            <person name="Veneault-Fourrey C."/>
            <person name="LaButti K."/>
            <person name="Lindquist E.A."/>
            <person name="Lipzen A."/>
            <person name="Lundell T."/>
            <person name="Morin E."/>
            <person name="Murat C."/>
            <person name="Sun H."/>
            <person name="Tunlid A."/>
            <person name="Henrissat B."/>
            <person name="Grigoriev I.V."/>
            <person name="Hibbett D.S."/>
            <person name="Martin F."/>
            <person name="Nordberg H.P."/>
            <person name="Cantor M.N."/>
            <person name="Hua S.X."/>
        </authorList>
    </citation>
    <scope>NUCLEOTIDE SEQUENCE [LARGE SCALE GENOMIC DNA]</scope>
    <source>
        <strain evidence="1 2">UH-Slu-Lm8-n1</strain>
    </source>
</reference>
<sequence length="133" mass="15296">MTARVREFPMRSFYNGVSCKGTVVDKARKRPLSLIWQRSKRMRGVMTSRDLQALIARREALSTMSGLRTWHCNHADRIIKHPRGRQAQPSRVDFDLCGVDSDSVLSRTLQLSSHTANLPRWFCKFDTASSQKM</sequence>
<dbReference type="InParanoid" id="A0A0D0AYI0"/>
<proteinExistence type="predicted"/>
<evidence type="ECO:0000313" key="2">
    <source>
        <dbReference type="Proteomes" id="UP000054485"/>
    </source>
</evidence>
<name>A0A0D0AYI0_9AGAM</name>
<accession>A0A0D0AYI0</accession>
<dbReference type="Proteomes" id="UP000054485">
    <property type="component" value="Unassembled WGS sequence"/>
</dbReference>
<reference evidence="2" key="2">
    <citation type="submission" date="2015-01" db="EMBL/GenBank/DDBJ databases">
        <title>Evolutionary Origins and Diversification of the Mycorrhizal Mutualists.</title>
        <authorList>
            <consortium name="DOE Joint Genome Institute"/>
            <consortium name="Mycorrhizal Genomics Consortium"/>
            <person name="Kohler A."/>
            <person name="Kuo A."/>
            <person name="Nagy L.G."/>
            <person name="Floudas D."/>
            <person name="Copeland A."/>
            <person name="Barry K.W."/>
            <person name="Cichocki N."/>
            <person name="Veneault-Fourrey C."/>
            <person name="LaButti K."/>
            <person name="Lindquist E.A."/>
            <person name="Lipzen A."/>
            <person name="Lundell T."/>
            <person name="Morin E."/>
            <person name="Murat C."/>
            <person name="Riley R."/>
            <person name="Ohm R."/>
            <person name="Sun H."/>
            <person name="Tunlid A."/>
            <person name="Henrissat B."/>
            <person name="Grigoriev I.V."/>
            <person name="Hibbett D.S."/>
            <person name="Martin F."/>
        </authorList>
    </citation>
    <scope>NUCLEOTIDE SEQUENCE [LARGE SCALE GENOMIC DNA]</scope>
    <source>
        <strain evidence="2">UH-Slu-Lm8-n1</strain>
    </source>
</reference>
<evidence type="ECO:0000313" key="1">
    <source>
        <dbReference type="EMBL" id="KIK39387.1"/>
    </source>
</evidence>
<dbReference type="AlphaFoldDB" id="A0A0D0AYI0"/>
<gene>
    <name evidence="1" type="ORF">CY34DRAFT_339032</name>
</gene>
<dbReference type="EMBL" id="KN835345">
    <property type="protein sequence ID" value="KIK39387.1"/>
    <property type="molecule type" value="Genomic_DNA"/>
</dbReference>